<evidence type="ECO:0000313" key="3">
    <source>
        <dbReference type="Proteomes" id="UP000255389"/>
    </source>
</evidence>
<feature type="domain" description="PE" evidence="1">
    <location>
        <begin position="9"/>
        <end position="87"/>
    </location>
</feature>
<accession>A0A378WF15</accession>
<dbReference type="Proteomes" id="UP000255389">
    <property type="component" value="Unassembled WGS sequence"/>
</dbReference>
<name>A0A378WF15_MYCFO</name>
<sequence>MANANNFAMQPTEIADATKQLDELADRVEKLMQTAAPNLTVTASGRDEVSQRVASTLNQVHGDFVRASDQGTNEVREVAATLRRHADGAVSIDQGFAV</sequence>
<evidence type="ECO:0000259" key="1">
    <source>
        <dbReference type="Pfam" id="PF00934"/>
    </source>
</evidence>
<reference evidence="2 3" key="1">
    <citation type="submission" date="2018-06" db="EMBL/GenBank/DDBJ databases">
        <authorList>
            <consortium name="Pathogen Informatics"/>
            <person name="Doyle S."/>
        </authorList>
    </citation>
    <scope>NUCLEOTIDE SEQUENCE [LARGE SCALE GENOMIC DNA]</scope>
    <source>
        <strain evidence="2 3">NCTC1542</strain>
    </source>
</reference>
<proteinExistence type="predicted"/>
<dbReference type="Gene3D" id="1.10.287.850">
    <property type="entry name" value="HP0062-like domain"/>
    <property type="match status" value="1"/>
</dbReference>
<gene>
    <name evidence="2" type="ORF">NCTC1542_06865</name>
</gene>
<evidence type="ECO:0000313" key="2">
    <source>
        <dbReference type="EMBL" id="SUA31510.1"/>
    </source>
</evidence>
<organism evidence="2 3">
    <name type="scientific">Mycolicibacterium fortuitum</name>
    <name type="common">Mycobacterium fortuitum</name>
    <dbReference type="NCBI Taxonomy" id="1766"/>
    <lineage>
        <taxon>Bacteria</taxon>
        <taxon>Bacillati</taxon>
        <taxon>Actinomycetota</taxon>
        <taxon>Actinomycetes</taxon>
        <taxon>Mycobacteriales</taxon>
        <taxon>Mycobacteriaceae</taxon>
        <taxon>Mycolicibacterium</taxon>
    </lineage>
</organism>
<dbReference type="Pfam" id="PF00934">
    <property type="entry name" value="PE"/>
    <property type="match status" value="1"/>
</dbReference>
<protein>
    <submittedName>
        <fullName evidence="2">PE family protein</fullName>
    </submittedName>
</protein>
<dbReference type="AlphaFoldDB" id="A0A378WF15"/>
<dbReference type="EMBL" id="UGQY01000006">
    <property type="protein sequence ID" value="SUA31510.1"/>
    <property type="molecule type" value="Genomic_DNA"/>
</dbReference>
<dbReference type="InterPro" id="IPR000084">
    <property type="entry name" value="PE-PGRS_N"/>
</dbReference>